<accession>A0A8S2LR05</accession>
<reference evidence="1" key="1">
    <citation type="submission" date="2021-02" db="EMBL/GenBank/DDBJ databases">
        <authorList>
            <person name="Nowell W R."/>
        </authorList>
    </citation>
    <scope>NUCLEOTIDE SEQUENCE</scope>
</reference>
<organism evidence="1 2">
    <name type="scientific">Rotaria magnacalcarata</name>
    <dbReference type="NCBI Taxonomy" id="392030"/>
    <lineage>
        <taxon>Eukaryota</taxon>
        <taxon>Metazoa</taxon>
        <taxon>Spiralia</taxon>
        <taxon>Gnathifera</taxon>
        <taxon>Rotifera</taxon>
        <taxon>Eurotatoria</taxon>
        <taxon>Bdelloidea</taxon>
        <taxon>Philodinida</taxon>
        <taxon>Philodinidae</taxon>
        <taxon>Rotaria</taxon>
    </lineage>
</organism>
<evidence type="ECO:0000313" key="2">
    <source>
        <dbReference type="Proteomes" id="UP000676336"/>
    </source>
</evidence>
<sequence>MWTKDHVKSFLLDKELDILIPAFEGMNGRLLHKVYNMCQTNEHAMFSSLKEEIAKSQLTTALSLKDYLIFLDEIKVYIPCKAGDQLNPTSAICNLM</sequence>
<protein>
    <submittedName>
        <fullName evidence="1">Uncharacterized protein</fullName>
    </submittedName>
</protein>
<comment type="caution">
    <text evidence="1">The sequence shown here is derived from an EMBL/GenBank/DDBJ whole genome shotgun (WGS) entry which is preliminary data.</text>
</comment>
<name>A0A8S2LR05_9BILA</name>
<dbReference type="EMBL" id="CAJOBI010001850">
    <property type="protein sequence ID" value="CAF3902531.1"/>
    <property type="molecule type" value="Genomic_DNA"/>
</dbReference>
<evidence type="ECO:0000313" key="1">
    <source>
        <dbReference type="EMBL" id="CAF3902531.1"/>
    </source>
</evidence>
<proteinExistence type="predicted"/>
<dbReference type="AlphaFoldDB" id="A0A8S2LR05"/>
<gene>
    <name evidence="1" type="ORF">SMN809_LOCUS6713</name>
</gene>
<dbReference type="Proteomes" id="UP000676336">
    <property type="component" value="Unassembled WGS sequence"/>
</dbReference>